<dbReference type="InterPro" id="IPR005720">
    <property type="entry name" value="Dihydroorotate_DH_cat"/>
</dbReference>
<dbReference type="EMBL" id="CADCWE010000131">
    <property type="protein sequence ID" value="CAA9542718.1"/>
    <property type="molecule type" value="Genomic_DNA"/>
</dbReference>
<organism evidence="11">
    <name type="scientific">uncultured Thermomicrobiales bacterium</name>
    <dbReference type="NCBI Taxonomy" id="1645740"/>
    <lineage>
        <taxon>Bacteria</taxon>
        <taxon>Pseudomonadati</taxon>
        <taxon>Thermomicrobiota</taxon>
        <taxon>Thermomicrobia</taxon>
        <taxon>Thermomicrobiales</taxon>
        <taxon>environmental samples</taxon>
    </lineage>
</organism>
<keyword evidence="6 9" id="KW-0288">FMN</keyword>
<reference evidence="11" key="1">
    <citation type="submission" date="2020-02" db="EMBL/GenBank/DDBJ databases">
        <authorList>
            <person name="Meier V. D."/>
        </authorList>
    </citation>
    <scope>NUCLEOTIDE SEQUENCE</scope>
    <source>
        <strain evidence="11">AVDCRST_MAG73</strain>
    </source>
</reference>
<evidence type="ECO:0000256" key="5">
    <source>
        <dbReference type="ARBA" id="ARBA00022630"/>
    </source>
</evidence>
<feature type="binding site" evidence="9">
    <location>
        <begin position="50"/>
        <end position="51"/>
    </location>
    <ligand>
        <name>FMN</name>
        <dbReference type="ChEBI" id="CHEBI:58210"/>
    </ligand>
</feature>
<evidence type="ECO:0000256" key="7">
    <source>
        <dbReference type="ARBA" id="ARBA00022975"/>
    </source>
</evidence>
<dbReference type="GO" id="GO:0005737">
    <property type="term" value="C:cytoplasm"/>
    <property type="evidence" value="ECO:0007669"/>
    <property type="project" value="UniProtKB-SubCell"/>
</dbReference>
<dbReference type="HAMAP" id="MF_00224">
    <property type="entry name" value="DHO_dh_type1"/>
    <property type="match status" value="1"/>
</dbReference>
<dbReference type="InterPro" id="IPR012135">
    <property type="entry name" value="Dihydroorotate_DH_1_2"/>
</dbReference>
<feature type="binding site" evidence="9">
    <location>
        <begin position="197"/>
        <end position="198"/>
    </location>
    <ligand>
        <name>substrate</name>
    </ligand>
</feature>
<comment type="cofactor">
    <cofactor evidence="9">
        <name>FMN</name>
        <dbReference type="ChEBI" id="CHEBI:58210"/>
    </cofactor>
    <text evidence="9">Binds 1 FMN per subunit.</text>
</comment>
<feature type="active site" description="Nucleophile" evidence="9">
    <location>
        <position position="135"/>
    </location>
</feature>
<dbReference type="EC" id="1.3.-.-" evidence="9"/>
<comment type="subcellular location">
    <subcellularLocation>
        <location evidence="1 9">Cytoplasm</location>
    </subcellularLocation>
</comment>
<dbReference type="PIRSF" id="PIRSF000164">
    <property type="entry name" value="DHO_oxidase"/>
    <property type="match status" value="1"/>
</dbReference>
<dbReference type="InterPro" id="IPR024920">
    <property type="entry name" value="Dihydroorotate_DH_1"/>
</dbReference>
<dbReference type="NCBIfam" id="NF005574">
    <property type="entry name" value="PRK07259.1"/>
    <property type="match status" value="1"/>
</dbReference>
<dbReference type="AlphaFoldDB" id="A0A6J4U7U7"/>
<dbReference type="UniPathway" id="UPA00070"/>
<protein>
    <recommendedName>
        <fullName evidence="9">Dihydroorotate dehydrogenase</fullName>
        <shortName evidence="9">DHOD</shortName>
        <shortName evidence="9">DHODase</shortName>
        <shortName evidence="9">DHOdehase</shortName>
        <ecNumber evidence="9">1.3.-.-</ecNumber>
    </recommendedName>
</protein>
<keyword evidence="7 9" id="KW-0665">Pyrimidine biosynthesis</keyword>
<evidence type="ECO:0000256" key="1">
    <source>
        <dbReference type="ARBA" id="ARBA00004496"/>
    </source>
</evidence>
<dbReference type="InterPro" id="IPR033888">
    <property type="entry name" value="DHOD_1B"/>
</dbReference>
<accession>A0A6J4U7U7</accession>
<feature type="binding site" evidence="9">
    <location>
        <position position="170"/>
    </location>
    <ligand>
        <name>FMN</name>
        <dbReference type="ChEBI" id="CHEBI:58210"/>
    </ligand>
</feature>
<dbReference type="PROSITE" id="PS00912">
    <property type="entry name" value="DHODEHASE_2"/>
    <property type="match status" value="1"/>
</dbReference>
<feature type="binding site" evidence="9">
    <location>
        <position position="50"/>
    </location>
    <ligand>
        <name>substrate</name>
    </ligand>
</feature>
<dbReference type="PANTHER" id="PTHR48109:SF1">
    <property type="entry name" value="DIHYDROOROTATE DEHYDROGENASE (FUMARATE)"/>
    <property type="match status" value="1"/>
</dbReference>
<dbReference type="InterPro" id="IPR049622">
    <property type="entry name" value="Dihydroorotate_DH_I"/>
</dbReference>
<dbReference type="InterPro" id="IPR001295">
    <property type="entry name" value="Dihydroorotate_DH_CS"/>
</dbReference>
<evidence type="ECO:0000256" key="8">
    <source>
        <dbReference type="ARBA" id="ARBA00023002"/>
    </source>
</evidence>
<feature type="binding site" evidence="9">
    <location>
        <begin position="270"/>
        <end position="271"/>
    </location>
    <ligand>
        <name>FMN</name>
        <dbReference type="ChEBI" id="CHEBI:58210"/>
    </ligand>
</feature>
<name>A0A6J4U7U7_9BACT</name>
<feature type="domain" description="Dihydroorotate dehydrogenase catalytic" evidence="10">
    <location>
        <begin position="16"/>
        <end position="291"/>
    </location>
</feature>
<feature type="binding site" evidence="9">
    <location>
        <position position="26"/>
    </location>
    <ligand>
        <name>FMN</name>
        <dbReference type="ChEBI" id="CHEBI:58210"/>
    </ligand>
</feature>
<gene>
    <name evidence="9" type="primary">pyrD</name>
    <name evidence="11" type="ORF">AVDCRST_MAG73-2105</name>
</gene>
<dbReference type="GO" id="GO:0006207">
    <property type="term" value="P:'de novo' pyrimidine nucleobase biosynthetic process"/>
    <property type="evidence" value="ECO:0007669"/>
    <property type="project" value="InterPro"/>
</dbReference>
<evidence type="ECO:0000256" key="2">
    <source>
        <dbReference type="ARBA" id="ARBA00004725"/>
    </source>
</evidence>
<keyword evidence="8 9" id="KW-0560">Oxidoreductase</keyword>
<dbReference type="SUPFAM" id="SSF51395">
    <property type="entry name" value="FMN-linked oxidoreductases"/>
    <property type="match status" value="1"/>
</dbReference>
<dbReference type="Gene3D" id="3.20.20.70">
    <property type="entry name" value="Aldolase class I"/>
    <property type="match status" value="1"/>
</dbReference>
<feature type="binding site" evidence="9">
    <location>
        <begin position="74"/>
        <end position="78"/>
    </location>
    <ligand>
        <name>substrate</name>
    </ligand>
</feature>
<feature type="binding site" evidence="9">
    <location>
        <position position="222"/>
    </location>
    <ligand>
        <name>FMN</name>
        <dbReference type="ChEBI" id="CHEBI:58210"/>
    </ligand>
</feature>
<keyword evidence="5 9" id="KW-0285">Flavoprotein</keyword>
<dbReference type="NCBIfam" id="TIGR01037">
    <property type="entry name" value="pyrD_sub1_fam"/>
    <property type="match status" value="1"/>
</dbReference>
<feature type="binding site" evidence="9">
    <location>
        <position position="104"/>
    </location>
    <ligand>
        <name>FMN</name>
        <dbReference type="ChEBI" id="CHEBI:58210"/>
    </ligand>
</feature>
<feature type="binding site" evidence="9">
    <location>
        <position position="196"/>
    </location>
    <ligand>
        <name>FMN</name>
        <dbReference type="ChEBI" id="CHEBI:58210"/>
    </ligand>
</feature>
<comment type="catalytic activity">
    <reaction evidence="9">
        <text>(S)-dihydroorotate + A = orotate + AH2</text>
        <dbReference type="Rhea" id="RHEA:18073"/>
        <dbReference type="ChEBI" id="CHEBI:13193"/>
        <dbReference type="ChEBI" id="CHEBI:17499"/>
        <dbReference type="ChEBI" id="CHEBI:30839"/>
        <dbReference type="ChEBI" id="CHEBI:30864"/>
    </reaction>
</comment>
<dbReference type="InterPro" id="IPR050074">
    <property type="entry name" value="DHO_dehydrogenase"/>
</dbReference>
<dbReference type="GO" id="GO:0044205">
    <property type="term" value="P:'de novo' UMP biosynthetic process"/>
    <property type="evidence" value="ECO:0007669"/>
    <property type="project" value="UniProtKB-UniRule"/>
</dbReference>
<proteinExistence type="inferred from homology"/>
<dbReference type="Pfam" id="PF01180">
    <property type="entry name" value="DHO_dh"/>
    <property type="match status" value="1"/>
</dbReference>
<feature type="binding site" evidence="9">
    <location>
        <position position="132"/>
    </location>
    <ligand>
        <name>FMN</name>
        <dbReference type="ChEBI" id="CHEBI:58210"/>
    </ligand>
</feature>
<dbReference type="InterPro" id="IPR013785">
    <property type="entry name" value="Aldolase_TIM"/>
</dbReference>
<evidence type="ECO:0000256" key="3">
    <source>
        <dbReference type="ARBA" id="ARBA00008008"/>
    </source>
</evidence>
<feature type="binding site" evidence="9">
    <location>
        <begin position="248"/>
        <end position="249"/>
    </location>
    <ligand>
        <name>FMN</name>
        <dbReference type="ChEBI" id="CHEBI:58210"/>
    </ligand>
</feature>
<evidence type="ECO:0000256" key="4">
    <source>
        <dbReference type="ARBA" id="ARBA00022490"/>
    </source>
</evidence>
<evidence type="ECO:0000259" key="10">
    <source>
        <dbReference type="Pfam" id="PF01180"/>
    </source>
</evidence>
<comment type="function">
    <text evidence="9">Catalyzes the conversion of dihydroorotate to orotate.</text>
</comment>
<evidence type="ECO:0000256" key="9">
    <source>
        <dbReference type="HAMAP-Rule" id="MF_00224"/>
    </source>
</evidence>
<keyword evidence="4 9" id="KW-0963">Cytoplasm</keyword>
<feature type="binding site" evidence="9">
    <location>
        <position position="132"/>
    </location>
    <ligand>
        <name>substrate</name>
    </ligand>
</feature>
<comment type="pathway">
    <text evidence="2 9">Pyrimidine metabolism; UMP biosynthesis via de novo pathway.</text>
</comment>
<comment type="similarity">
    <text evidence="3 9">Belongs to the dihydroorotate dehydrogenase family. Type 1 subfamily.</text>
</comment>
<evidence type="ECO:0000256" key="6">
    <source>
        <dbReference type="ARBA" id="ARBA00022643"/>
    </source>
</evidence>
<sequence>MPDLAVDLAPRNPRELVLKNPVIAASGCFGYGLEYAGVMDVARLGAFVSKGITPKPRSGNPMPRITETPAGMLNAIGLQNPGIRGFVKKYPRVWETWSVPAIVNISAEAVEDYALMARILDELPGIAGIEVNISCPNIAAGGYCFGWDAGMSADVTRAVRAATTLPLIVKLSPGAMDIVGVALAVEEAGADAISLINTLVGMSIDVKRRRPVLANATGGLSGPAIKPVAVRMVYQVAGAVRIPIVGMGGIMGLDDALEFFLAGASAVQIGTAIFAQPGMLVRVIDELGAWMDKEGIASLAEIVGAAHPRRPAIVEAGQVGMVDVAEVAAG</sequence>
<dbReference type="GO" id="GO:0004152">
    <property type="term" value="F:dihydroorotate dehydrogenase activity"/>
    <property type="evidence" value="ECO:0007669"/>
    <property type="project" value="UniProtKB-UniRule"/>
</dbReference>
<evidence type="ECO:0000313" key="11">
    <source>
        <dbReference type="EMBL" id="CAA9542718.1"/>
    </source>
</evidence>
<dbReference type="PANTHER" id="PTHR48109">
    <property type="entry name" value="DIHYDROOROTATE DEHYDROGENASE (QUINONE), MITOCHONDRIAL-RELATED"/>
    <property type="match status" value="1"/>
</dbReference>
<dbReference type="CDD" id="cd04740">
    <property type="entry name" value="DHOD_1B_like"/>
    <property type="match status" value="1"/>
</dbReference>
<dbReference type="FunFam" id="3.20.20.70:FF:000027">
    <property type="entry name" value="Dihydropyrimidine dehydrogenase [NADP(+)]"/>
    <property type="match status" value="1"/>
</dbReference>
<dbReference type="PROSITE" id="PS00911">
    <property type="entry name" value="DHODEHASE_1"/>
    <property type="match status" value="1"/>
</dbReference>